<feature type="coiled-coil region" evidence="6">
    <location>
        <begin position="297"/>
        <end position="558"/>
    </location>
</feature>
<feature type="region of interest" description="Disordered" evidence="7">
    <location>
        <begin position="122"/>
        <end position="146"/>
    </location>
</feature>
<proteinExistence type="inferred from homology"/>
<feature type="coiled-coil region" evidence="6">
    <location>
        <begin position="210"/>
        <end position="258"/>
    </location>
</feature>
<feature type="compositionally biased region" description="Basic and acidic residues" evidence="7">
    <location>
        <begin position="992"/>
        <end position="1005"/>
    </location>
</feature>
<evidence type="ECO:0000313" key="11">
    <source>
        <dbReference type="Proteomes" id="UP000242188"/>
    </source>
</evidence>
<feature type="region of interest" description="Disordered" evidence="7">
    <location>
        <begin position="1263"/>
        <end position="1555"/>
    </location>
</feature>
<evidence type="ECO:0000259" key="8">
    <source>
        <dbReference type="Pfam" id="PF07926"/>
    </source>
</evidence>
<feature type="coiled-coil region" evidence="6">
    <location>
        <begin position="685"/>
        <end position="744"/>
    </location>
</feature>
<dbReference type="InterPro" id="IPR057974">
    <property type="entry name" value="NUA/TPR/MLP1-2-like_dom"/>
</dbReference>
<feature type="coiled-coil region" evidence="6">
    <location>
        <begin position="150"/>
        <end position="184"/>
    </location>
</feature>
<feature type="compositionally biased region" description="Polar residues" evidence="7">
    <location>
        <begin position="1214"/>
        <end position="1231"/>
    </location>
</feature>
<keyword evidence="11" id="KW-1185">Reference proteome</keyword>
<feature type="compositionally biased region" description="Polar residues" evidence="7">
    <location>
        <begin position="1321"/>
        <end position="1337"/>
    </location>
</feature>
<dbReference type="GO" id="GO:0017056">
    <property type="term" value="F:structural constituent of nuclear pore"/>
    <property type="evidence" value="ECO:0007669"/>
    <property type="project" value="TreeGrafter"/>
</dbReference>
<evidence type="ECO:0000256" key="7">
    <source>
        <dbReference type="SAM" id="MobiDB-lite"/>
    </source>
</evidence>
<evidence type="ECO:0000256" key="3">
    <source>
        <dbReference type="ARBA" id="ARBA00019789"/>
    </source>
</evidence>
<keyword evidence="5" id="KW-0539">Nucleus</keyword>
<organism evidence="10 11">
    <name type="scientific">Mizuhopecten yessoensis</name>
    <name type="common">Japanese scallop</name>
    <name type="synonym">Patinopecten yessoensis</name>
    <dbReference type="NCBI Taxonomy" id="6573"/>
    <lineage>
        <taxon>Eukaryota</taxon>
        <taxon>Metazoa</taxon>
        <taxon>Spiralia</taxon>
        <taxon>Lophotrochozoa</taxon>
        <taxon>Mollusca</taxon>
        <taxon>Bivalvia</taxon>
        <taxon>Autobranchia</taxon>
        <taxon>Pteriomorphia</taxon>
        <taxon>Pectinida</taxon>
        <taxon>Pectinoidea</taxon>
        <taxon>Pectinidae</taxon>
        <taxon>Mizuhopecten</taxon>
    </lineage>
</organism>
<evidence type="ECO:0000256" key="1">
    <source>
        <dbReference type="ARBA" id="ARBA00004123"/>
    </source>
</evidence>
<feature type="domain" description="NUA/TPR/MLP1-2-like" evidence="9">
    <location>
        <begin position="12"/>
        <end position="63"/>
    </location>
</feature>
<comment type="caution">
    <text evidence="10">The sequence shown here is derived from an EMBL/GenBank/DDBJ whole genome shotgun (WGS) entry which is preliminary data.</text>
</comment>
<gene>
    <name evidence="10" type="ORF">KP79_PYT08340</name>
</gene>
<dbReference type="GO" id="GO:0034399">
    <property type="term" value="C:nuclear periphery"/>
    <property type="evidence" value="ECO:0007669"/>
    <property type="project" value="UniProtKB-ARBA"/>
</dbReference>
<feature type="compositionally biased region" description="Basic and acidic residues" evidence="7">
    <location>
        <begin position="946"/>
        <end position="959"/>
    </location>
</feature>
<dbReference type="PANTHER" id="PTHR18898">
    <property type="entry name" value="NUCLEOPROTEIN TPR-RELATED"/>
    <property type="match status" value="1"/>
</dbReference>
<dbReference type="Proteomes" id="UP000242188">
    <property type="component" value="Unassembled WGS sequence"/>
</dbReference>
<dbReference type="GO" id="GO:0006606">
    <property type="term" value="P:protein import into nucleus"/>
    <property type="evidence" value="ECO:0007669"/>
    <property type="project" value="InterPro"/>
</dbReference>
<protein>
    <recommendedName>
        <fullName evidence="3">Nucleoprotein TPR</fullName>
    </recommendedName>
</protein>
<evidence type="ECO:0000256" key="2">
    <source>
        <dbReference type="ARBA" id="ARBA00005274"/>
    </source>
</evidence>
<evidence type="ECO:0000256" key="5">
    <source>
        <dbReference type="ARBA" id="ARBA00023242"/>
    </source>
</evidence>
<dbReference type="GO" id="GO:0005643">
    <property type="term" value="C:nuclear pore"/>
    <property type="evidence" value="ECO:0007669"/>
    <property type="project" value="UniProtKB-ARBA"/>
</dbReference>
<evidence type="ECO:0000256" key="4">
    <source>
        <dbReference type="ARBA" id="ARBA00023054"/>
    </source>
</evidence>
<comment type="subcellular location">
    <subcellularLocation>
        <location evidence="1">Nucleus</location>
    </subcellularLocation>
</comment>
<feature type="region of interest" description="Disordered" evidence="7">
    <location>
        <begin position="1672"/>
        <end position="1781"/>
    </location>
</feature>
<feature type="compositionally biased region" description="Polar residues" evidence="7">
    <location>
        <begin position="1359"/>
        <end position="1421"/>
    </location>
</feature>
<accession>A0A210QBS6</accession>
<feature type="compositionally biased region" description="Low complexity" evidence="7">
    <location>
        <begin position="1542"/>
        <end position="1555"/>
    </location>
</feature>
<feature type="coiled-coil region" evidence="6">
    <location>
        <begin position="37"/>
        <end position="90"/>
    </location>
</feature>
<dbReference type="Gene3D" id="1.10.287.1490">
    <property type="match status" value="1"/>
</dbReference>
<feature type="compositionally biased region" description="Polar residues" evidence="7">
    <location>
        <begin position="1679"/>
        <end position="1696"/>
    </location>
</feature>
<evidence type="ECO:0000256" key="6">
    <source>
        <dbReference type="SAM" id="Coils"/>
    </source>
</evidence>
<dbReference type="GO" id="GO:0006406">
    <property type="term" value="P:mRNA export from nucleus"/>
    <property type="evidence" value="ECO:0007669"/>
    <property type="project" value="TreeGrafter"/>
</dbReference>
<feature type="compositionally biased region" description="Low complexity" evidence="7">
    <location>
        <begin position="1293"/>
        <end position="1314"/>
    </location>
</feature>
<dbReference type="OrthoDB" id="343070at2759"/>
<feature type="compositionally biased region" description="Polar residues" evidence="7">
    <location>
        <begin position="1006"/>
        <end position="1027"/>
    </location>
</feature>
<dbReference type="Pfam" id="PF25785">
    <property type="entry name" value="TPR"/>
    <property type="match status" value="1"/>
</dbReference>
<feature type="compositionally biased region" description="Polar residues" evidence="7">
    <location>
        <begin position="1264"/>
        <end position="1276"/>
    </location>
</feature>
<feature type="compositionally biased region" description="Basic and acidic residues" evidence="7">
    <location>
        <begin position="1028"/>
        <end position="1047"/>
    </location>
</feature>
<dbReference type="STRING" id="6573.A0A210QBS6"/>
<dbReference type="EMBL" id="NEDP02004241">
    <property type="protein sequence ID" value="OWF46184.1"/>
    <property type="molecule type" value="Genomic_DNA"/>
</dbReference>
<dbReference type="Pfam" id="PF07926">
    <property type="entry name" value="TPR_MLP1_2"/>
    <property type="match status" value="1"/>
</dbReference>
<reference evidence="10 11" key="1">
    <citation type="journal article" date="2017" name="Nat. Ecol. Evol.">
        <title>Scallop genome provides insights into evolution of bilaterian karyotype and development.</title>
        <authorList>
            <person name="Wang S."/>
            <person name="Zhang J."/>
            <person name="Jiao W."/>
            <person name="Li J."/>
            <person name="Xun X."/>
            <person name="Sun Y."/>
            <person name="Guo X."/>
            <person name="Huan P."/>
            <person name="Dong B."/>
            <person name="Zhang L."/>
            <person name="Hu X."/>
            <person name="Sun X."/>
            <person name="Wang J."/>
            <person name="Zhao C."/>
            <person name="Wang Y."/>
            <person name="Wang D."/>
            <person name="Huang X."/>
            <person name="Wang R."/>
            <person name="Lv J."/>
            <person name="Li Y."/>
            <person name="Zhang Z."/>
            <person name="Liu B."/>
            <person name="Lu W."/>
            <person name="Hui Y."/>
            <person name="Liang J."/>
            <person name="Zhou Z."/>
            <person name="Hou R."/>
            <person name="Li X."/>
            <person name="Liu Y."/>
            <person name="Li H."/>
            <person name="Ning X."/>
            <person name="Lin Y."/>
            <person name="Zhao L."/>
            <person name="Xing Q."/>
            <person name="Dou J."/>
            <person name="Li Y."/>
            <person name="Mao J."/>
            <person name="Guo H."/>
            <person name="Dou H."/>
            <person name="Li T."/>
            <person name="Mu C."/>
            <person name="Jiang W."/>
            <person name="Fu Q."/>
            <person name="Fu X."/>
            <person name="Miao Y."/>
            <person name="Liu J."/>
            <person name="Yu Q."/>
            <person name="Li R."/>
            <person name="Liao H."/>
            <person name="Li X."/>
            <person name="Kong Y."/>
            <person name="Jiang Z."/>
            <person name="Chourrout D."/>
            <person name="Li R."/>
            <person name="Bao Z."/>
        </authorList>
    </citation>
    <scope>NUCLEOTIDE SEQUENCE [LARGE SCALE GENOMIC DNA]</scope>
    <source>
        <strain evidence="10 11">PY_sf001</strain>
    </source>
</reference>
<feature type="domain" description="Nucleoprotein TPR/MLP1-2" evidence="8">
    <location>
        <begin position="530"/>
        <end position="657"/>
    </location>
</feature>
<feature type="compositionally biased region" description="Low complexity" evidence="7">
    <location>
        <begin position="1742"/>
        <end position="1768"/>
    </location>
</feature>
<feature type="region of interest" description="Disordered" evidence="7">
    <location>
        <begin position="1812"/>
        <end position="1861"/>
    </location>
</feature>
<feature type="compositionally biased region" description="Polar residues" evidence="7">
    <location>
        <begin position="1716"/>
        <end position="1739"/>
    </location>
</feature>
<keyword evidence="4 6" id="KW-0175">Coiled coil</keyword>
<evidence type="ECO:0000259" key="9">
    <source>
        <dbReference type="Pfam" id="PF25785"/>
    </source>
</evidence>
<feature type="compositionally biased region" description="Low complexity" evidence="7">
    <location>
        <begin position="1699"/>
        <end position="1715"/>
    </location>
</feature>
<name>A0A210QBS6_MIZYE</name>
<dbReference type="GO" id="GO:1901673">
    <property type="term" value="P:regulation of mitotic spindle assembly"/>
    <property type="evidence" value="ECO:0007669"/>
    <property type="project" value="TreeGrafter"/>
</dbReference>
<feature type="region of interest" description="Disordered" evidence="7">
    <location>
        <begin position="945"/>
        <end position="1047"/>
    </location>
</feature>
<feature type="region of interest" description="Disordered" evidence="7">
    <location>
        <begin position="1163"/>
        <end position="1232"/>
    </location>
</feature>
<feature type="coiled-coil region" evidence="6">
    <location>
        <begin position="626"/>
        <end position="653"/>
    </location>
</feature>
<comment type="similarity">
    <text evidence="2">Belongs to the TPR family.</text>
</comment>
<dbReference type="PANTHER" id="PTHR18898:SF2">
    <property type="entry name" value="NUCLEOPROTEIN TPR"/>
    <property type="match status" value="1"/>
</dbReference>
<feature type="region of interest" description="Disordered" evidence="7">
    <location>
        <begin position="1079"/>
        <end position="1100"/>
    </location>
</feature>
<sequence>MAELRGGRVVREVEQPSTEVSSSSQVISDKLVTFRTIEDLQVQNIRLLTVIRELSDKQEQEEKMATDTKTKELKEQLQIANSEIQELKSSRDKQVRMVESIVRQRDLFKVLSQSGMALSQSMTDGDVSMTTPVKKSPVGMKQSPSSDKALQDMKTALTQLQEDFNNYKKEKKENEKIMDEEMEKYRNGLSSMTVQNAKMSSQVDYSAEKYKVLQGNAEGYRKEIAALRDKVQKYSTSVAKHEQTINILRQDLMSSKENFARSDTQAQNLRIEKELSKQSEQRLLQDVEAMRRERHSQAMLMANLEAIKNNIERSESETRNRYTNKIDALEMENNNLTRKLHSAQDEQKTITTIFESQIKEIRSQLEQELENHEVDKKHLRGVQQEIEDSKNKLEAAEAKLATAEMRLANTSTTVTDSVSLNAEAVNEEVKDLQSQLEQSQHNVSTLRDQLSKSQDHVTNYKAIADGLQKTMDEQSMANNQFEQKFEEMLEAKKHAEKRTEDLEKEHQDLLNENIRVSEESHKLNADLRKQLACLQNELQEAVQRREEAIAKEAKAIQENRSQTNLASEVQDKYQRELILHAADVEALTIIKKQMDEHNEKLATEQECRIKAEKILEESKGSWQEQEKTLKTECVRLQKRIQDFSQQNNLLHQQIEKMSLDVVAVQQAVTRNESFSTSPEDTAKSSEQLLEVVKFLRREKEIAETKLEIVQSESKTVRQQLERVQRSLEEANDAMREEREHSQTNLQTAAQHAELMRKVENLNLLTDSNRLLRDEKTKSEQQVQTLEAKVATLEQSIDPLQSSVRDSQSHRDAIGAERDALRNEVERWKSRTNHLIEQANRTDPEEHRKLILEKENIRKDVIRLTEENHRTRAEVSRLTNSLTMAQRESGASKQEIEKIQRELNASKQETEKFQKEIAGKVAECVTKDNDSEEKTKTINQLKKIGRKYKEQAEAVRKELDDFQAQQAAQSKEPAPPSTEVIEQAVAPIQEKLSAAEKERDELKQRLEQTTTESNTTKEQSLKLQQELTQSKEESSKVREENAEYEKKLNQSRNVLQAAKKKIGSQNEQIEKVTTEMNDLKQKLSMSEKQKMSVSEKMKGDVEQRVLAVRSEVEEKLSKMEKELAETRATKDSAINNVSEVQTVLQRAQEENTELQTKIQQLQKQIESQQTKSVPPQPQVARPSATVTVERVSAPTSEAPKTANIRPMASPVPVTPRTQPAQIQPQSAATKATASIRPMAIAPTTVAPSSGPTPTATVMPTTVSVQDNQESSQVSQLSPALARPTQHVQRVTPQVESGTEPTVVVTETEVVSSHTEMAAVDPQPSSSAACDSQATGTQLKRSRDDMEGHEEETDAKRTRVSPDQQALPSITVTDEHANTTPIPEQGGTATQDTEVTGSEVPSDSLPTQIFESSLDQAYESQATVCFDTQEMIEEETEVEEADDDDDDAVIVVESDEEDDEDAEDYDDDDDNEGYNEEMGDYDEDEEEDDDEPIQDDDYEELPEGHAEEGEDEYQTDTQPGEMHSPGDEGDDEVVIVDDEDNDNQMEPQEPEVQPVPQVVAPSVQTPVSQRSQLPFHAMERQMSVTRTQLAPFVLGGQAGGFEDGEDCIVPSTPTLFVPNRGDGGFAEAVSSPQIPHQRFTFTSHTEAIAHHDLGQLESQEALGMDDTQMDLSQLEEEQGHSVPTNPVHQAPTATTSGESFDPVPSVSVVDDSLTTDSGPENLTTDTVGESGHDPSTSTGKPEQSEASGGQEGESGTAGSSAAGSDPLSSSFGQAADKSDAGKAKKIQPIIWEQTGMPIQTTVSLSQPVQHLRGRGSVRGAGQTRGIMQHPRGHRGYNRPRAPTPRGTRIMRGGRGGSYRPPMY</sequence>
<evidence type="ECO:0000313" key="10">
    <source>
        <dbReference type="EMBL" id="OWF46184.1"/>
    </source>
</evidence>
<feature type="compositionally biased region" description="Acidic residues" evidence="7">
    <location>
        <begin position="1525"/>
        <end position="1541"/>
    </location>
</feature>
<feature type="compositionally biased region" description="Acidic residues" evidence="7">
    <location>
        <begin position="1428"/>
        <end position="1499"/>
    </location>
</feature>
<feature type="compositionally biased region" description="Polar residues" evidence="7">
    <location>
        <begin position="122"/>
        <end position="133"/>
    </location>
</feature>
<dbReference type="InterPro" id="IPR012929">
    <property type="entry name" value="Nucleoprot-TPR/MLP1-2_dom"/>
</dbReference>